<dbReference type="RefSeq" id="WP_034656727.1">
    <property type="nucleotide sequence ID" value="NZ_BCVB01000021.1"/>
</dbReference>
<dbReference type="HOGENOM" id="CLU_043377_1_0_9"/>
<dbReference type="AlphaFoldDB" id="A0A0B6ARB6"/>
<dbReference type="EMBL" id="CP009920">
    <property type="protein sequence ID" value="AJI22379.1"/>
    <property type="molecule type" value="Genomic_DNA"/>
</dbReference>
<dbReference type="Proteomes" id="UP000031829">
    <property type="component" value="Chromosome"/>
</dbReference>
<dbReference type="GeneID" id="93644912"/>
<dbReference type="InterPro" id="IPR021808">
    <property type="entry name" value="DUF3383"/>
</dbReference>
<protein>
    <recommendedName>
        <fullName evidence="3">DUF3383 family protein</fullName>
    </recommendedName>
</protein>
<gene>
    <name evidence="1" type="ORF">BG04_1439</name>
</gene>
<evidence type="ECO:0008006" key="3">
    <source>
        <dbReference type="Google" id="ProtNLM"/>
    </source>
</evidence>
<sequence length="337" mass="36425">MPLQDVTVSIELRKPSGLIGLGKPLIIAEKAGASTFKTYSSIDTVKPDFAETTEVYKKAAAIFAQDHRPATLAIATYDPAATDTDPKTAAEAIAKYYDHDWFFLLTADIELTDEVAIADYVEGKKFKMYVVKTTDAASRNAFKVKDYDYVIDFYHPTADEQADAALVGELGSQDVGSISWKFKSLTGITVLDINADELAAIHEDGAIAYVKKAGINQTSEGITVSGEYIDVMHGKSWVKTNMENSVQSAFANNGKVSFDSRGIALFDSAATTVLQQAFAQGIIAADEDDNPIYTVTTVPRSETLPADRASRVYNGLSFSFELAGAIHSAEIKGEILV</sequence>
<evidence type="ECO:0000313" key="2">
    <source>
        <dbReference type="Proteomes" id="UP000031829"/>
    </source>
</evidence>
<organism evidence="1 2">
    <name type="scientific">Priestia megaterium (strain ATCC 14581 / DSM 32 / CCUG 1817 / JCM 2506 / NBRC 15308 / NCIMB 9376 / NCTC 10342 / NRRL B-14308 / VKM B-512 / Ford 19)</name>
    <name type="common">Bacillus megaterium</name>
    <dbReference type="NCBI Taxonomy" id="1348623"/>
    <lineage>
        <taxon>Bacteria</taxon>
        <taxon>Bacillati</taxon>
        <taxon>Bacillota</taxon>
        <taxon>Bacilli</taxon>
        <taxon>Bacillales</taxon>
        <taxon>Bacillaceae</taxon>
        <taxon>Priestia</taxon>
    </lineage>
</organism>
<dbReference type="KEGG" id="bmeg:BG04_1439"/>
<evidence type="ECO:0000313" key="1">
    <source>
        <dbReference type="EMBL" id="AJI22379.1"/>
    </source>
</evidence>
<reference evidence="1 2" key="1">
    <citation type="journal article" date="2015" name="Genome Announc.">
        <title>Complete genome sequences for 35 biothreat assay-relevant bacillus species.</title>
        <authorList>
            <person name="Johnson S.L."/>
            <person name="Daligault H.E."/>
            <person name="Davenport K.W."/>
            <person name="Jaissle J."/>
            <person name="Frey K.G."/>
            <person name="Ladner J.T."/>
            <person name="Broomall S.M."/>
            <person name="Bishop-Lilly K.A."/>
            <person name="Bruce D.C."/>
            <person name="Gibbons H.S."/>
            <person name="Coyne S.R."/>
            <person name="Lo C.C."/>
            <person name="Meincke L."/>
            <person name="Munk A.C."/>
            <person name="Koroleva G.I."/>
            <person name="Rosenzweig C.N."/>
            <person name="Palacios G.F."/>
            <person name="Redden C.L."/>
            <person name="Minogue T.D."/>
            <person name="Chain P.S."/>
        </authorList>
    </citation>
    <scope>NUCLEOTIDE SEQUENCE [LARGE SCALE GENOMIC DNA]</scope>
    <source>
        <strain evidence="2">ATCC 14581 / DSM 32 / JCM 2506 / NBRC 15308 / NCIMB 9376 / NCTC 10342 / NRRL B-14308 / VKM B-512</strain>
    </source>
</reference>
<proteinExistence type="predicted"/>
<dbReference type="Pfam" id="PF11863">
    <property type="entry name" value="DUF3383"/>
    <property type="match status" value="1"/>
</dbReference>
<accession>A0A0B6ARB6</accession>
<name>A0A0B6ARB6_PRIM2</name>